<dbReference type="Pfam" id="PF05577">
    <property type="entry name" value="Peptidase_S28"/>
    <property type="match status" value="1"/>
</dbReference>
<evidence type="ECO:0000256" key="3">
    <source>
        <dbReference type="ARBA" id="ARBA00022729"/>
    </source>
</evidence>
<dbReference type="Proteomes" id="UP001149954">
    <property type="component" value="Unassembled WGS sequence"/>
</dbReference>
<dbReference type="Gene3D" id="3.40.50.1820">
    <property type="entry name" value="alpha/beta hydrolase"/>
    <property type="match status" value="2"/>
</dbReference>
<evidence type="ECO:0000256" key="2">
    <source>
        <dbReference type="ARBA" id="ARBA00022670"/>
    </source>
</evidence>
<comment type="similarity">
    <text evidence="1">Belongs to the peptidase S28 family.</text>
</comment>
<dbReference type="OrthoDB" id="1735038at2759"/>
<dbReference type="InterPro" id="IPR029058">
    <property type="entry name" value="AB_hydrolase_fold"/>
</dbReference>
<organism evidence="7 8">
    <name type="scientific">Penicillium fimorum</name>
    <dbReference type="NCBI Taxonomy" id="1882269"/>
    <lineage>
        <taxon>Eukaryota</taxon>
        <taxon>Fungi</taxon>
        <taxon>Dikarya</taxon>
        <taxon>Ascomycota</taxon>
        <taxon>Pezizomycotina</taxon>
        <taxon>Eurotiomycetes</taxon>
        <taxon>Eurotiomycetidae</taxon>
        <taxon>Eurotiales</taxon>
        <taxon>Aspergillaceae</taxon>
        <taxon>Penicillium</taxon>
    </lineage>
</organism>
<evidence type="ECO:0008006" key="9">
    <source>
        <dbReference type="Google" id="ProtNLM"/>
    </source>
</evidence>
<feature type="chain" id="PRO_5040803413" description="Peptidase S28" evidence="6">
    <location>
        <begin position="24"/>
        <end position="500"/>
    </location>
</feature>
<evidence type="ECO:0000313" key="8">
    <source>
        <dbReference type="Proteomes" id="UP001149954"/>
    </source>
</evidence>
<reference evidence="7" key="2">
    <citation type="journal article" date="2023" name="IMA Fungus">
        <title>Comparative genomic study of the Penicillium genus elucidates a diverse pangenome and 15 lateral gene transfer events.</title>
        <authorList>
            <person name="Petersen C."/>
            <person name="Sorensen T."/>
            <person name="Nielsen M.R."/>
            <person name="Sondergaard T.E."/>
            <person name="Sorensen J.L."/>
            <person name="Fitzpatrick D.A."/>
            <person name="Frisvad J.C."/>
            <person name="Nielsen K.L."/>
        </authorList>
    </citation>
    <scope>NUCLEOTIDE SEQUENCE</scope>
    <source>
        <strain evidence="7">IBT 29495</strain>
    </source>
</reference>
<accession>A0A9X0C4J5</accession>
<dbReference type="EMBL" id="JAPWDS010000005">
    <property type="protein sequence ID" value="KAJ5497290.1"/>
    <property type="molecule type" value="Genomic_DNA"/>
</dbReference>
<keyword evidence="4" id="KW-0378">Hydrolase</keyword>
<keyword evidence="3 6" id="KW-0732">Signal</keyword>
<dbReference type="SUPFAM" id="SSF53474">
    <property type="entry name" value="alpha/beta-Hydrolases"/>
    <property type="match status" value="1"/>
</dbReference>
<evidence type="ECO:0000256" key="1">
    <source>
        <dbReference type="ARBA" id="ARBA00011079"/>
    </source>
</evidence>
<keyword evidence="8" id="KW-1185">Reference proteome</keyword>
<evidence type="ECO:0000256" key="5">
    <source>
        <dbReference type="ARBA" id="ARBA00023180"/>
    </source>
</evidence>
<comment type="caution">
    <text evidence="7">The sequence shown here is derived from an EMBL/GenBank/DDBJ whole genome shotgun (WGS) entry which is preliminary data.</text>
</comment>
<name>A0A9X0C4J5_9EURO</name>
<dbReference type="InterPro" id="IPR008758">
    <property type="entry name" value="Peptidase_S28"/>
</dbReference>
<proteinExistence type="inferred from homology"/>
<dbReference type="GO" id="GO:0006508">
    <property type="term" value="P:proteolysis"/>
    <property type="evidence" value="ECO:0007669"/>
    <property type="project" value="UniProtKB-KW"/>
</dbReference>
<evidence type="ECO:0000313" key="7">
    <source>
        <dbReference type="EMBL" id="KAJ5497290.1"/>
    </source>
</evidence>
<dbReference type="GO" id="GO:0008239">
    <property type="term" value="F:dipeptidyl-peptidase activity"/>
    <property type="evidence" value="ECO:0007669"/>
    <property type="project" value="TreeGrafter"/>
</dbReference>
<evidence type="ECO:0000256" key="4">
    <source>
        <dbReference type="ARBA" id="ARBA00022801"/>
    </source>
</evidence>
<dbReference type="PANTHER" id="PTHR11010">
    <property type="entry name" value="PROTEASE S28 PRO-X CARBOXYPEPTIDASE-RELATED"/>
    <property type="match status" value="1"/>
</dbReference>
<gene>
    <name evidence="7" type="ORF">N7463_009277</name>
</gene>
<dbReference type="GO" id="GO:0017000">
    <property type="term" value="P:antibiotic biosynthetic process"/>
    <property type="evidence" value="ECO:0007669"/>
    <property type="project" value="UniProtKB-ARBA"/>
</dbReference>
<dbReference type="GO" id="GO:0072330">
    <property type="term" value="P:monocarboxylic acid biosynthetic process"/>
    <property type="evidence" value="ECO:0007669"/>
    <property type="project" value="UniProtKB-ARBA"/>
</dbReference>
<keyword evidence="2" id="KW-0645">Protease</keyword>
<dbReference type="AlphaFoldDB" id="A0A9X0C4J5"/>
<sequence length="500" mass="55846">MCVQYITLMLVVWAVTVAVGVLGETVVVGHATLPIDHHDTSMGTYQNRYWVNDQYYRPGGPVFVHDVGESNAEHTAHRYLGDSSSYMVDFLREFHGVGIAWEHRYFGNSLPFPVNLTTPFEQFKYLTTSQALEDIPAFAQTFRHPHAGLDLSPRTTPWVIIGCSYSGARAAFSRDKHPETFHAAYAASPTVEAKNNDIMYFQQVYRGMIGYGYANCTRNLREIVQYVDNQLSSGPQNASAIKRLFFGPGAEYNTHEDFASALATIYSGFQGRGMTMKNPILPKLCDYLEHNLETGDSALARELVLKLGSEALTQRFASWAPLIGIINESYRTNCAGKNISVPLSCDLSQSRYPDPALISWTWMLCSEWGTGVGPNPMPDSIVSKYIISHDGRNSVCNVQFPGAIDAGALPPQPETNQLNWATGGRHVHPSNTFWTVGEFDPWRSVTPLSGTRTGEANATKYVLPHAEHCYDFRTTSPSARIARKLFVHNLRVWLSEWRPM</sequence>
<dbReference type="GO" id="GO:0070008">
    <property type="term" value="F:serine-type exopeptidase activity"/>
    <property type="evidence" value="ECO:0007669"/>
    <property type="project" value="InterPro"/>
</dbReference>
<reference evidence="7" key="1">
    <citation type="submission" date="2022-12" db="EMBL/GenBank/DDBJ databases">
        <authorList>
            <person name="Petersen C."/>
        </authorList>
    </citation>
    <scope>NUCLEOTIDE SEQUENCE</scope>
    <source>
        <strain evidence="7">IBT 29495</strain>
    </source>
</reference>
<evidence type="ECO:0000256" key="6">
    <source>
        <dbReference type="SAM" id="SignalP"/>
    </source>
</evidence>
<keyword evidence="5" id="KW-0325">Glycoprotein</keyword>
<protein>
    <recommendedName>
        <fullName evidence="9">Peptidase S28</fullName>
    </recommendedName>
</protein>
<feature type="signal peptide" evidence="6">
    <location>
        <begin position="1"/>
        <end position="23"/>
    </location>
</feature>
<dbReference type="PANTHER" id="PTHR11010:SF109">
    <property type="entry name" value="PEPTIDASE, FAMILY S28, PUTATIVE (AFU_ORTHOLOGUE AFUA_4G03790)-RELATED"/>
    <property type="match status" value="1"/>
</dbReference>